<reference evidence="1" key="1">
    <citation type="submission" date="2016-04" db="EMBL/GenBank/DDBJ databases">
        <authorList>
            <person name="Calderon-Fernandez G.M.Sr."/>
        </authorList>
    </citation>
    <scope>NUCLEOTIDE SEQUENCE</scope>
    <source>
        <strain evidence="1">Int1</strain>
        <tissue evidence="1">Integument</tissue>
    </source>
</reference>
<evidence type="ECO:0000313" key="1">
    <source>
        <dbReference type="EMBL" id="JAS01126.1"/>
    </source>
</evidence>
<organism evidence="1">
    <name type="scientific">Triatoma infestans</name>
    <name type="common">Assassin bug</name>
    <dbReference type="NCBI Taxonomy" id="30076"/>
    <lineage>
        <taxon>Eukaryota</taxon>
        <taxon>Metazoa</taxon>
        <taxon>Ecdysozoa</taxon>
        <taxon>Arthropoda</taxon>
        <taxon>Hexapoda</taxon>
        <taxon>Insecta</taxon>
        <taxon>Pterygota</taxon>
        <taxon>Neoptera</taxon>
        <taxon>Paraneoptera</taxon>
        <taxon>Hemiptera</taxon>
        <taxon>Heteroptera</taxon>
        <taxon>Panheteroptera</taxon>
        <taxon>Cimicomorpha</taxon>
        <taxon>Reduviidae</taxon>
        <taxon>Triatominae</taxon>
        <taxon>Triatoma</taxon>
    </lineage>
</organism>
<feature type="non-terminal residue" evidence="1">
    <location>
        <position position="1"/>
    </location>
</feature>
<dbReference type="AlphaFoldDB" id="A0A161MI01"/>
<proteinExistence type="predicted"/>
<name>A0A161MI01_TRIIF</name>
<dbReference type="EMBL" id="GEMB01002053">
    <property type="protein sequence ID" value="JAS01126.1"/>
    <property type="molecule type" value="Transcribed_RNA"/>
</dbReference>
<protein>
    <submittedName>
        <fullName evidence="1">Lysosomal alpha-glucosidase-like protein</fullName>
    </submittedName>
</protein>
<reference evidence="1" key="2">
    <citation type="journal article" date="2017" name="J. Med. Entomol.">
        <title>Transcriptome Analysis of the Triatoma infestans (Hemiptera: Reduviidae) Integument.</title>
        <authorList>
            <person name="Calderon-Fernandez G.M."/>
            <person name="Moriconi D.E."/>
            <person name="Dulbecco A.B."/>
            <person name="Juarez M.P."/>
        </authorList>
    </citation>
    <scope>NUCLEOTIDE SEQUENCE</scope>
    <source>
        <strain evidence="1">Int1</strain>
        <tissue evidence="1">Integument</tissue>
    </source>
</reference>
<accession>A0A161MI01</accession>
<sequence>SLVVYFYSYSQGIIILMNSIDQDPVSLGIVPSTKKSTALALFPSTVSVYYYSGKQRIIVFL</sequence>